<dbReference type="RefSeq" id="WP_173576028.1">
    <property type="nucleotide sequence ID" value="NZ_WOSW01000002.1"/>
</dbReference>
<evidence type="ECO:0000313" key="1">
    <source>
        <dbReference type="EMBL" id="NHO31426.1"/>
    </source>
</evidence>
<dbReference type="Proteomes" id="UP000615326">
    <property type="component" value="Unassembled WGS sequence"/>
</dbReference>
<reference evidence="1 2" key="1">
    <citation type="journal article" date="2020" name="Int. J. Syst. Evol. Microbiol.">
        <title>Novel acetic acid bacteria from cider fermentations: Acetobacter conturbans sp. nov. and Acetobacter fallax sp. nov.</title>
        <authorList>
            <person name="Sombolestani A.S."/>
            <person name="Cleenwerck I."/>
            <person name="Cnockaert M."/>
            <person name="Borremans W."/>
            <person name="Wieme A.D."/>
            <person name="De Vuyst L."/>
            <person name="Vandamme P."/>
        </authorList>
    </citation>
    <scope>NUCLEOTIDE SEQUENCE [LARGE SCALE GENOMIC DNA]</scope>
    <source>
        <strain evidence="1 2">LMG 1637</strain>
    </source>
</reference>
<dbReference type="Gene3D" id="3.40.50.10320">
    <property type="entry name" value="LmbE-like"/>
    <property type="match status" value="1"/>
</dbReference>
<evidence type="ECO:0000313" key="2">
    <source>
        <dbReference type="Proteomes" id="UP000615326"/>
    </source>
</evidence>
<comment type="caution">
    <text evidence="1">The sequence shown here is derived from an EMBL/GenBank/DDBJ whole genome shotgun (WGS) entry which is preliminary data.</text>
</comment>
<dbReference type="SUPFAM" id="SSF102588">
    <property type="entry name" value="LmbE-like"/>
    <property type="match status" value="1"/>
</dbReference>
<proteinExistence type="predicted"/>
<name>A0ABX0K531_9PROT</name>
<accession>A0ABX0K531</accession>
<sequence>MKAGDIQAAFRTLPFAPLSDLSPGAALILAPHADDESLGCGGLIAASCAAGQPPVVVIMTDGTGSHPNSQSYPPHRLRIQREQESRNATASLGLPDDHLIFLRLPDTTAPHDGPDFDHAVHHLAKLARATNCRTLFAPWRHDPHCDHEATWKMASSISNRMNIPLLAYPVWGWLIPPDQDLGCDAPDGFRLDITPRQTAKANAIRLYESQYGNLITDDPSGFHLPDTLLSVFDAPFEVFLHP</sequence>
<dbReference type="PANTHER" id="PTHR12993:SF29">
    <property type="entry name" value="BLR3841 PROTEIN"/>
    <property type="match status" value="1"/>
</dbReference>
<dbReference type="InterPro" id="IPR024078">
    <property type="entry name" value="LmbE-like_dom_sf"/>
</dbReference>
<keyword evidence="2" id="KW-1185">Reference proteome</keyword>
<dbReference type="EMBL" id="WOSW01000002">
    <property type="protein sequence ID" value="NHO31426.1"/>
    <property type="molecule type" value="Genomic_DNA"/>
</dbReference>
<dbReference type="PANTHER" id="PTHR12993">
    <property type="entry name" value="N-ACETYLGLUCOSAMINYL-PHOSPHATIDYLINOSITOL DE-N-ACETYLASE-RELATED"/>
    <property type="match status" value="1"/>
</dbReference>
<gene>
    <name evidence="1" type="ORF">GOB84_02425</name>
</gene>
<dbReference type="Pfam" id="PF02585">
    <property type="entry name" value="PIG-L"/>
    <property type="match status" value="1"/>
</dbReference>
<protein>
    <submittedName>
        <fullName evidence="1">PIG-L family deacetylase</fullName>
    </submittedName>
</protein>
<organism evidence="1 2">
    <name type="scientific">Acetobacter fallax</name>
    <dbReference type="NCBI Taxonomy" id="1737473"/>
    <lineage>
        <taxon>Bacteria</taxon>
        <taxon>Pseudomonadati</taxon>
        <taxon>Pseudomonadota</taxon>
        <taxon>Alphaproteobacteria</taxon>
        <taxon>Acetobacterales</taxon>
        <taxon>Acetobacteraceae</taxon>
        <taxon>Acetobacter</taxon>
    </lineage>
</organism>
<dbReference type="InterPro" id="IPR003737">
    <property type="entry name" value="GlcNAc_PI_deacetylase-related"/>
</dbReference>